<proteinExistence type="predicted"/>
<keyword evidence="2" id="KW-1185">Reference proteome</keyword>
<name>A0AAV7NX97_PLEWA</name>
<evidence type="ECO:0000313" key="2">
    <source>
        <dbReference type="Proteomes" id="UP001066276"/>
    </source>
</evidence>
<dbReference type="Proteomes" id="UP001066276">
    <property type="component" value="Chromosome 8"/>
</dbReference>
<gene>
    <name evidence="1" type="ORF">NDU88_005670</name>
</gene>
<accession>A0AAV7NX97</accession>
<reference evidence="1" key="1">
    <citation type="journal article" date="2022" name="bioRxiv">
        <title>Sequencing and chromosome-scale assembly of the giantPleurodeles waltlgenome.</title>
        <authorList>
            <person name="Brown T."/>
            <person name="Elewa A."/>
            <person name="Iarovenko S."/>
            <person name="Subramanian E."/>
            <person name="Araus A.J."/>
            <person name="Petzold A."/>
            <person name="Susuki M."/>
            <person name="Suzuki K.-i.T."/>
            <person name="Hayashi T."/>
            <person name="Toyoda A."/>
            <person name="Oliveira C."/>
            <person name="Osipova E."/>
            <person name="Leigh N.D."/>
            <person name="Simon A."/>
            <person name="Yun M.H."/>
        </authorList>
    </citation>
    <scope>NUCLEOTIDE SEQUENCE</scope>
    <source>
        <strain evidence="1">20211129_DDA</strain>
        <tissue evidence="1">Liver</tissue>
    </source>
</reference>
<dbReference type="AlphaFoldDB" id="A0AAV7NX97"/>
<comment type="caution">
    <text evidence="1">The sequence shown here is derived from an EMBL/GenBank/DDBJ whole genome shotgun (WGS) entry which is preliminary data.</text>
</comment>
<evidence type="ECO:0000313" key="1">
    <source>
        <dbReference type="EMBL" id="KAJ1117470.1"/>
    </source>
</evidence>
<sequence length="85" mass="9526">MVEPDASLNPGRGYSCLLNKEDFSHSWLASLLYFNIGEEDGMRPLKTISEENLEIRVYVNPCQRLVEDARGAARAVKRGTVTVAR</sequence>
<organism evidence="1 2">
    <name type="scientific">Pleurodeles waltl</name>
    <name type="common">Iberian ribbed newt</name>
    <dbReference type="NCBI Taxonomy" id="8319"/>
    <lineage>
        <taxon>Eukaryota</taxon>
        <taxon>Metazoa</taxon>
        <taxon>Chordata</taxon>
        <taxon>Craniata</taxon>
        <taxon>Vertebrata</taxon>
        <taxon>Euteleostomi</taxon>
        <taxon>Amphibia</taxon>
        <taxon>Batrachia</taxon>
        <taxon>Caudata</taxon>
        <taxon>Salamandroidea</taxon>
        <taxon>Salamandridae</taxon>
        <taxon>Pleurodelinae</taxon>
        <taxon>Pleurodeles</taxon>
    </lineage>
</organism>
<dbReference type="EMBL" id="JANPWB010000012">
    <property type="protein sequence ID" value="KAJ1117470.1"/>
    <property type="molecule type" value="Genomic_DNA"/>
</dbReference>
<protein>
    <submittedName>
        <fullName evidence="1">Uncharacterized protein</fullName>
    </submittedName>
</protein>